<sequence length="402" mass="39677">MDFGALPPEVNSLRMYSGPGSAPMLAAATAWDGLAAEMHLTATAYESAISALVSEGWLGPASAAMVSAVAPYVTWMSDTGLLAAQTASQAAAAAAAFEAAFAMTVPPAVVAANRARLLALVATNFLGINTPAIAATEAEYAEMWAQDATAMYGYAASSAEAVALEAFSEPTQIANPSGQYAQAAAVTQATDSLAQTELPQLMSAVPATLQEISSPAAASPFDALPQTGLLADILNFLDGNDGNPYGIFFNSNLTNGFVSAGYTAPGAILPAITGAIADFNAVAVDAGPEGSLASAGSIAATDAAATVIQPGVGGVTAGTNQAALVGRLSVPPSWTAAVEVATNAGNPVTGAGLTGAAAAPEATSTVPGVPGMPGAGVYARSFGSGPRYGFQPTIMTRPPSGG</sequence>
<dbReference type="PANTHER" id="PTHR46766:SF1">
    <property type="entry name" value="GLUTAMINE-RICH PROTEIN 2"/>
    <property type="match status" value="1"/>
</dbReference>
<dbReference type="EMBL" id="LQPW01000163">
    <property type="protein sequence ID" value="ORW90422.1"/>
    <property type="molecule type" value="Genomic_DNA"/>
</dbReference>
<evidence type="ECO:0000259" key="3">
    <source>
        <dbReference type="Pfam" id="PF12484"/>
    </source>
</evidence>
<dbReference type="Pfam" id="PF00823">
    <property type="entry name" value="PPE"/>
    <property type="match status" value="1"/>
</dbReference>
<evidence type="ECO:0008006" key="6">
    <source>
        <dbReference type="Google" id="ProtNLM"/>
    </source>
</evidence>
<dbReference type="Pfam" id="PF12484">
    <property type="entry name" value="PPE-SVP"/>
    <property type="match status" value="1"/>
</dbReference>
<dbReference type="SUPFAM" id="SSF140459">
    <property type="entry name" value="PE/PPE dimer-like"/>
    <property type="match status" value="1"/>
</dbReference>
<feature type="domain" description="PPE family C-terminal" evidence="3">
    <location>
        <begin position="316"/>
        <end position="398"/>
    </location>
</feature>
<dbReference type="InterPro" id="IPR022171">
    <property type="entry name" value="PPE_C"/>
</dbReference>
<name>A0A1X2DQK7_MYCSZ</name>
<dbReference type="AlphaFoldDB" id="A0A1X2DQK7"/>
<dbReference type="Proteomes" id="UP000193317">
    <property type="component" value="Unassembled WGS sequence"/>
</dbReference>
<evidence type="ECO:0000256" key="1">
    <source>
        <dbReference type="ARBA" id="ARBA00010652"/>
    </source>
</evidence>
<comment type="similarity">
    <text evidence="1">Belongs to the mycobacterial PPE family.</text>
</comment>
<proteinExistence type="inferred from homology"/>
<evidence type="ECO:0000313" key="4">
    <source>
        <dbReference type="EMBL" id="ORW90422.1"/>
    </source>
</evidence>
<accession>A0A1X2DQK7</accession>
<feature type="domain" description="PPE" evidence="2">
    <location>
        <begin position="2"/>
        <end position="164"/>
    </location>
</feature>
<dbReference type="GO" id="GO:0052572">
    <property type="term" value="P:response to host immune response"/>
    <property type="evidence" value="ECO:0007669"/>
    <property type="project" value="TreeGrafter"/>
</dbReference>
<dbReference type="OrthoDB" id="4713837at2"/>
<keyword evidence="5" id="KW-1185">Reference proteome</keyword>
<dbReference type="RefSeq" id="WP_085672916.1">
    <property type="nucleotide sequence ID" value="NZ_JACKRU010000266.1"/>
</dbReference>
<protein>
    <recommendedName>
        <fullName evidence="6">PPE family protein</fullName>
    </recommendedName>
</protein>
<comment type="caution">
    <text evidence="4">The sequence shown here is derived from an EMBL/GenBank/DDBJ whole genome shotgun (WGS) entry which is preliminary data.</text>
</comment>
<dbReference type="FunFam" id="1.20.1260.20:FF:000001">
    <property type="entry name" value="PPE family protein PPE41"/>
    <property type="match status" value="1"/>
</dbReference>
<dbReference type="PANTHER" id="PTHR46766">
    <property type="entry name" value="GLUTAMINE-RICH PROTEIN 2"/>
    <property type="match status" value="1"/>
</dbReference>
<reference evidence="4 5" key="1">
    <citation type="submission" date="2016-01" db="EMBL/GenBank/DDBJ databases">
        <title>The new phylogeny of the genus Mycobacterium.</title>
        <authorList>
            <person name="Tarcisio F."/>
            <person name="Conor M."/>
            <person name="Antonella G."/>
            <person name="Elisabetta G."/>
            <person name="Giulia F.S."/>
            <person name="Sara T."/>
            <person name="Anna F."/>
            <person name="Clotilde B."/>
            <person name="Roberto B."/>
            <person name="Veronica D.S."/>
            <person name="Fabio R."/>
            <person name="Monica P."/>
            <person name="Olivier J."/>
            <person name="Enrico T."/>
            <person name="Nicola S."/>
        </authorList>
    </citation>
    <scope>NUCLEOTIDE SEQUENCE [LARGE SCALE GENOMIC DNA]</scope>
    <source>
        <strain evidence="4 5">DSM 44166</strain>
    </source>
</reference>
<evidence type="ECO:0000259" key="2">
    <source>
        <dbReference type="Pfam" id="PF00823"/>
    </source>
</evidence>
<dbReference type="InterPro" id="IPR000030">
    <property type="entry name" value="PPE_dom"/>
</dbReference>
<evidence type="ECO:0000313" key="5">
    <source>
        <dbReference type="Proteomes" id="UP000193317"/>
    </source>
</evidence>
<gene>
    <name evidence="4" type="ORF">AWC27_11205</name>
</gene>
<dbReference type="Gene3D" id="1.20.1260.20">
    <property type="entry name" value="PPE superfamily"/>
    <property type="match status" value="1"/>
</dbReference>
<organism evidence="4 5">
    <name type="scientific">Mycobacterium szulgai</name>
    <dbReference type="NCBI Taxonomy" id="1787"/>
    <lineage>
        <taxon>Bacteria</taxon>
        <taxon>Bacillati</taxon>
        <taxon>Actinomycetota</taxon>
        <taxon>Actinomycetes</taxon>
        <taxon>Mycobacteriales</taxon>
        <taxon>Mycobacteriaceae</taxon>
        <taxon>Mycobacterium</taxon>
    </lineage>
</organism>
<dbReference type="InterPro" id="IPR038332">
    <property type="entry name" value="PPE_sf"/>
</dbReference>